<dbReference type="AlphaFoldDB" id="A0AAV9AMB2"/>
<dbReference type="GO" id="GO:0005789">
    <property type="term" value="C:endoplasmic reticulum membrane"/>
    <property type="evidence" value="ECO:0007669"/>
    <property type="project" value="UniProtKB-SubCell"/>
</dbReference>
<evidence type="ECO:0000256" key="7">
    <source>
        <dbReference type="ARBA" id="ARBA00023136"/>
    </source>
</evidence>
<feature type="transmembrane region" description="Helical" evidence="8">
    <location>
        <begin position="294"/>
        <end position="317"/>
    </location>
</feature>
<keyword evidence="7 8" id="KW-0472">Membrane</keyword>
<accession>A0AAV9AMB2</accession>
<reference evidence="9" key="1">
    <citation type="journal article" date="2023" name="Nat. Commun.">
        <title>Diploid and tetraploid genomes of Acorus and the evolution of monocots.</title>
        <authorList>
            <person name="Ma L."/>
            <person name="Liu K.W."/>
            <person name="Li Z."/>
            <person name="Hsiao Y.Y."/>
            <person name="Qi Y."/>
            <person name="Fu T."/>
            <person name="Tang G.D."/>
            <person name="Zhang D."/>
            <person name="Sun W.H."/>
            <person name="Liu D.K."/>
            <person name="Li Y."/>
            <person name="Chen G.Z."/>
            <person name="Liu X.D."/>
            <person name="Liao X.Y."/>
            <person name="Jiang Y.T."/>
            <person name="Yu X."/>
            <person name="Hao Y."/>
            <person name="Huang J."/>
            <person name="Zhao X.W."/>
            <person name="Ke S."/>
            <person name="Chen Y.Y."/>
            <person name="Wu W.L."/>
            <person name="Hsu J.L."/>
            <person name="Lin Y.F."/>
            <person name="Huang M.D."/>
            <person name="Li C.Y."/>
            <person name="Huang L."/>
            <person name="Wang Z.W."/>
            <person name="Zhao X."/>
            <person name="Zhong W.Y."/>
            <person name="Peng D.H."/>
            <person name="Ahmad S."/>
            <person name="Lan S."/>
            <person name="Zhang J.S."/>
            <person name="Tsai W.C."/>
            <person name="Van de Peer Y."/>
            <person name="Liu Z.J."/>
        </authorList>
    </citation>
    <scope>NUCLEOTIDE SEQUENCE</scope>
    <source>
        <strain evidence="9">SCP</strain>
    </source>
</reference>
<evidence type="ECO:0000256" key="4">
    <source>
        <dbReference type="ARBA" id="ARBA00022692"/>
    </source>
</evidence>
<evidence type="ECO:0000256" key="6">
    <source>
        <dbReference type="ARBA" id="ARBA00022989"/>
    </source>
</evidence>
<comment type="subcellular location">
    <subcellularLocation>
        <location evidence="1 8">Endoplasmic reticulum membrane</location>
        <topology evidence="1 8">Multi-pass membrane protein</topology>
    </subcellularLocation>
</comment>
<dbReference type="GO" id="GO:0000026">
    <property type="term" value="F:alpha-1,2-mannosyltransferase activity"/>
    <property type="evidence" value="ECO:0007669"/>
    <property type="project" value="TreeGrafter"/>
</dbReference>
<evidence type="ECO:0000256" key="3">
    <source>
        <dbReference type="ARBA" id="ARBA00022679"/>
    </source>
</evidence>
<evidence type="ECO:0000256" key="2">
    <source>
        <dbReference type="ARBA" id="ARBA00022676"/>
    </source>
</evidence>
<dbReference type="Proteomes" id="UP001179952">
    <property type="component" value="Unassembled WGS sequence"/>
</dbReference>
<gene>
    <name evidence="9" type="ORF">QJS04_geneDACA011465</name>
</gene>
<comment type="caution">
    <text evidence="9">The sequence shown here is derived from an EMBL/GenBank/DDBJ whole genome shotgun (WGS) entry which is preliminary data.</text>
</comment>
<keyword evidence="2 8" id="KW-0328">Glycosyltransferase</keyword>
<feature type="transmembrane region" description="Helical" evidence="8">
    <location>
        <begin position="323"/>
        <end position="339"/>
    </location>
</feature>
<dbReference type="GO" id="GO:0006506">
    <property type="term" value="P:GPI anchor biosynthetic process"/>
    <property type="evidence" value="ECO:0007669"/>
    <property type="project" value="TreeGrafter"/>
</dbReference>
<feature type="transmembrane region" description="Helical" evidence="8">
    <location>
        <begin position="206"/>
        <end position="228"/>
    </location>
</feature>
<keyword evidence="10" id="KW-1185">Reference proteome</keyword>
<feature type="transmembrane region" description="Helical" evidence="8">
    <location>
        <begin position="389"/>
        <end position="410"/>
    </location>
</feature>
<dbReference type="Pfam" id="PF03901">
    <property type="entry name" value="Glyco_transf_22"/>
    <property type="match status" value="1"/>
</dbReference>
<feature type="transmembrane region" description="Helical" evidence="8">
    <location>
        <begin position="346"/>
        <end position="369"/>
    </location>
</feature>
<keyword evidence="6 8" id="KW-1133">Transmembrane helix</keyword>
<evidence type="ECO:0000256" key="1">
    <source>
        <dbReference type="ARBA" id="ARBA00004477"/>
    </source>
</evidence>
<evidence type="ECO:0000256" key="5">
    <source>
        <dbReference type="ARBA" id="ARBA00022824"/>
    </source>
</evidence>
<evidence type="ECO:0000313" key="9">
    <source>
        <dbReference type="EMBL" id="KAK1265455.1"/>
    </source>
</evidence>
<proteinExistence type="inferred from homology"/>
<evidence type="ECO:0000256" key="8">
    <source>
        <dbReference type="RuleBase" id="RU363075"/>
    </source>
</evidence>
<dbReference type="InterPro" id="IPR005599">
    <property type="entry name" value="GPI_mannosylTrfase"/>
</dbReference>
<protein>
    <recommendedName>
        <fullName evidence="8">Mannosyltransferase</fullName>
        <ecNumber evidence="8">2.4.1.-</ecNumber>
    </recommendedName>
</protein>
<sequence length="544" mass="62738">MNRRPDAVPPPLVGDSVDGEKEEKIVRRGSPNISPFSGWSEKRVLALCLAFRATNAMFVQTYFNPDEHWQSLEVAHRIAFGYGHLTWEWKKGIRSYLHPLIFASLYKILAFFGLDITLIMVKAPRLLQSFFSAFGDLYLYKLSCLIFNESVAQWALFSQLANWFMFFCITRTLSNSLETVLTTMGLFYWLCSKDDSNRSISNSRKLALSIAALTCAIRPTSAITWLYIGLWDLFVKRERLKFIFLEVVPIGALVLSFTCLLDRWMYGSWIFVPLNFLRFNFLSSGGDYYGTHKWHWYFTQGFTVMLFTFLPFSVVGIYQSKEWKLSGLLAWVLGVYSLLGHKEFRFVLPVLPVALMFAGYSLATLSNHYSFDYQRKRLPCTCSRFPSRMSLIVSVLLLTNLPMALYMSLVHQRGSEDVMKFLASEAPDQKVKSILFLMPCHATPYYSTLHHNLSMRFMDCSPSDEDGYMDESDRFMMDPVGFTSNLLSNGQLPSHIVLFDTEEKQLKELLNSLSYKEIQRFFHAHFKVDRDLQSSIAVYSLEGL</sequence>
<organism evidence="9 10">
    <name type="scientific">Acorus gramineus</name>
    <name type="common">Dwarf sweet flag</name>
    <dbReference type="NCBI Taxonomy" id="55184"/>
    <lineage>
        <taxon>Eukaryota</taxon>
        <taxon>Viridiplantae</taxon>
        <taxon>Streptophyta</taxon>
        <taxon>Embryophyta</taxon>
        <taxon>Tracheophyta</taxon>
        <taxon>Spermatophyta</taxon>
        <taxon>Magnoliopsida</taxon>
        <taxon>Liliopsida</taxon>
        <taxon>Acoraceae</taxon>
        <taxon>Acorus</taxon>
    </lineage>
</organism>
<keyword evidence="3" id="KW-0808">Transferase</keyword>
<dbReference type="PANTHER" id="PTHR22760:SF4">
    <property type="entry name" value="GPI MANNOSYLTRANSFERASE 3"/>
    <property type="match status" value="1"/>
</dbReference>
<dbReference type="PANTHER" id="PTHR22760">
    <property type="entry name" value="GLYCOSYLTRANSFERASE"/>
    <property type="match status" value="1"/>
</dbReference>
<evidence type="ECO:0000313" key="10">
    <source>
        <dbReference type="Proteomes" id="UP001179952"/>
    </source>
</evidence>
<dbReference type="EC" id="2.4.1.-" evidence="8"/>
<comment type="similarity">
    <text evidence="8">Belongs to the glycosyltransferase 22 family.</text>
</comment>
<name>A0AAV9AMB2_ACOGR</name>
<keyword evidence="4 8" id="KW-0812">Transmembrane</keyword>
<reference evidence="9" key="2">
    <citation type="submission" date="2023-06" db="EMBL/GenBank/DDBJ databases">
        <authorList>
            <person name="Ma L."/>
            <person name="Liu K.-W."/>
            <person name="Li Z."/>
            <person name="Hsiao Y.-Y."/>
            <person name="Qi Y."/>
            <person name="Fu T."/>
            <person name="Tang G."/>
            <person name="Zhang D."/>
            <person name="Sun W.-H."/>
            <person name="Liu D.-K."/>
            <person name="Li Y."/>
            <person name="Chen G.-Z."/>
            <person name="Liu X.-D."/>
            <person name="Liao X.-Y."/>
            <person name="Jiang Y.-T."/>
            <person name="Yu X."/>
            <person name="Hao Y."/>
            <person name="Huang J."/>
            <person name="Zhao X.-W."/>
            <person name="Ke S."/>
            <person name="Chen Y.-Y."/>
            <person name="Wu W.-L."/>
            <person name="Hsu J.-L."/>
            <person name="Lin Y.-F."/>
            <person name="Huang M.-D."/>
            <person name="Li C.-Y."/>
            <person name="Huang L."/>
            <person name="Wang Z.-W."/>
            <person name="Zhao X."/>
            <person name="Zhong W.-Y."/>
            <person name="Peng D.-H."/>
            <person name="Ahmad S."/>
            <person name="Lan S."/>
            <person name="Zhang J.-S."/>
            <person name="Tsai W.-C."/>
            <person name="Van De Peer Y."/>
            <person name="Liu Z.-J."/>
        </authorList>
    </citation>
    <scope>NUCLEOTIDE SEQUENCE</scope>
    <source>
        <strain evidence="9">SCP</strain>
        <tissue evidence="9">Leaves</tissue>
    </source>
</reference>
<feature type="transmembrane region" description="Helical" evidence="8">
    <location>
        <begin position="240"/>
        <end position="258"/>
    </location>
</feature>
<keyword evidence="5 8" id="KW-0256">Endoplasmic reticulum</keyword>
<dbReference type="EMBL" id="JAUJYN010000008">
    <property type="protein sequence ID" value="KAK1265455.1"/>
    <property type="molecule type" value="Genomic_DNA"/>
</dbReference>
<feature type="transmembrane region" description="Helical" evidence="8">
    <location>
        <begin position="100"/>
        <end position="121"/>
    </location>
</feature>